<dbReference type="InterPro" id="IPR013701">
    <property type="entry name" value="Lhr-like_DEAD/DEAH_assoc"/>
</dbReference>
<feature type="domain" description="Helicase ATP-binding" evidence="10">
    <location>
        <begin position="40"/>
        <end position="226"/>
    </location>
</feature>
<dbReference type="RefSeq" id="WP_170034710.1">
    <property type="nucleotide sequence ID" value="NZ_JABDTL010000001.1"/>
</dbReference>
<evidence type="ECO:0000256" key="3">
    <source>
        <dbReference type="ARBA" id="ARBA00022801"/>
    </source>
</evidence>
<dbReference type="NCBIfam" id="TIGR04121">
    <property type="entry name" value="DEXH_lig_assoc"/>
    <property type="match status" value="1"/>
</dbReference>
<dbReference type="PROSITE" id="PS51192">
    <property type="entry name" value="HELICASE_ATP_BIND_1"/>
    <property type="match status" value="1"/>
</dbReference>
<evidence type="ECO:0000256" key="7">
    <source>
        <dbReference type="ARBA" id="ARBA00023204"/>
    </source>
</evidence>
<keyword evidence="1" id="KW-0547">Nucleotide-binding</keyword>
<dbReference type="EC" id="3.6.4.-" evidence="12"/>
<accession>A0A841H2C2</accession>
<evidence type="ECO:0000256" key="2">
    <source>
        <dbReference type="ARBA" id="ARBA00022763"/>
    </source>
</evidence>
<dbReference type="Gene3D" id="3.40.50.300">
    <property type="entry name" value="P-loop containing nucleotide triphosphate hydrolases"/>
    <property type="match status" value="2"/>
</dbReference>
<evidence type="ECO:0000256" key="5">
    <source>
        <dbReference type="ARBA" id="ARBA00022840"/>
    </source>
</evidence>
<dbReference type="SMART" id="SM00487">
    <property type="entry name" value="DEXDc"/>
    <property type="match status" value="1"/>
</dbReference>
<dbReference type="CDD" id="cd18796">
    <property type="entry name" value="SF2_C_LHR"/>
    <property type="match status" value="1"/>
</dbReference>
<protein>
    <submittedName>
        <fullName evidence="12">ATP-dependent Lhr-like helicase</fullName>
        <ecNumber evidence="12">3.6.4.-</ecNumber>
    </submittedName>
</protein>
<organism evidence="12 13">
    <name type="scientific">Longimicrobium terrae</name>
    <dbReference type="NCBI Taxonomy" id="1639882"/>
    <lineage>
        <taxon>Bacteria</taxon>
        <taxon>Pseudomonadati</taxon>
        <taxon>Gemmatimonadota</taxon>
        <taxon>Longimicrobiia</taxon>
        <taxon>Longimicrobiales</taxon>
        <taxon>Longimicrobiaceae</taxon>
        <taxon>Longimicrobium</taxon>
    </lineage>
</organism>
<dbReference type="GO" id="GO:0006281">
    <property type="term" value="P:DNA repair"/>
    <property type="evidence" value="ECO:0007669"/>
    <property type="project" value="UniProtKB-KW"/>
</dbReference>
<keyword evidence="13" id="KW-1185">Reference proteome</keyword>
<dbReference type="EMBL" id="JACHIA010000012">
    <property type="protein sequence ID" value="MBB6072150.1"/>
    <property type="molecule type" value="Genomic_DNA"/>
</dbReference>
<dbReference type="PIRSF" id="PIRSF037307">
    <property type="entry name" value="Lhr-like_helic_prd"/>
    <property type="match status" value="1"/>
</dbReference>
<dbReference type="PROSITE" id="PS51194">
    <property type="entry name" value="HELICASE_CTER"/>
    <property type="match status" value="1"/>
</dbReference>
<keyword evidence="2" id="KW-0227">DNA damage</keyword>
<dbReference type="InterPro" id="IPR045628">
    <property type="entry name" value="Lhr_WH_dom"/>
</dbReference>
<evidence type="ECO:0000259" key="10">
    <source>
        <dbReference type="PROSITE" id="PS51192"/>
    </source>
</evidence>
<dbReference type="Pfam" id="PF19306">
    <property type="entry name" value="WHD_Lhr"/>
    <property type="match status" value="1"/>
</dbReference>
<dbReference type="InterPro" id="IPR001650">
    <property type="entry name" value="Helicase_C-like"/>
</dbReference>
<dbReference type="InterPro" id="IPR027417">
    <property type="entry name" value="P-loop_NTPase"/>
</dbReference>
<dbReference type="PANTHER" id="PTHR47962">
    <property type="entry name" value="ATP-DEPENDENT HELICASE LHR-RELATED-RELATED"/>
    <property type="match status" value="1"/>
</dbReference>
<evidence type="ECO:0000256" key="1">
    <source>
        <dbReference type="ARBA" id="ARBA00022741"/>
    </source>
</evidence>
<keyword evidence="3 12" id="KW-0378">Hydrolase</keyword>
<evidence type="ECO:0000256" key="6">
    <source>
        <dbReference type="ARBA" id="ARBA00023125"/>
    </source>
</evidence>
<keyword evidence="7" id="KW-0234">DNA repair</keyword>
<dbReference type="Pfam" id="PF08494">
    <property type="entry name" value="DEAD_assoc"/>
    <property type="match status" value="1"/>
</dbReference>
<dbReference type="Pfam" id="PF00271">
    <property type="entry name" value="Helicase_C"/>
    <property type="match status" value="1"/>
</dbReference>
<evidence type="ECO:0000313" key="12">
    <source>
        <dbReference type="EMBL" id="MBB6072150.1"/>
    </source>
</evidence>
<dbReference type="PANTHER" id="PTHR47962:SF3">
    <property type="entry name" value="LARGE ATP-DEPENDENT HELICASE-RELATED PROTEIN"/>
    <property type="match status" value="1"/>
</dbReference>
<dbReference type="Pfam" id="PF00270">
    <property type="entry name" value="DEAD"/>
    <property type="match status" value="1"/>
</dbReference>
<dbReference type="GO" id="GO:0003677">
    <property type="term" value="F:DNA binding"/>
    <property type="evidence" value="ECO:0007669"/>
    <property type="project" value="UniProtKB-KW"/>
</dbReference>
<dbReference type="InterPro" id="IPR052511">
    <property type="entry name" value="ATP-dep_Helicase"/>
</dbReference>
<keyword evidence="4 12" id="KW-0347">Helicase</keyword>
<keyword evidence="6" id="KW-0238">DNA-binding</keyword>
<evidence type="ECO:0000256" key="8">
    <source>
        <dbReference type="ARBA" id="ARBA00023235"/>
    </source>
</evidence>
<keyword evidence="5" id="KW-0067">ATP-binding</keyword>
<reference evidence="12 13" key="1">
    <citation type="submission" date="2020-08" db="EMBL/GenBank/DDBJ databases">
        <title>Genomic Encyclopedia of Type Strains, Phase IV (KMG-IV): sequencing the most valuable type-strain genomes for metagenomic binning, comparative biology and taxonomic classification.</title>
        <authorList>
            <person name="Goeker M."/>
        </authorList>
    </citation>
    <scope>NUCLEOTIDE SEQUENCE [LARGE SCALE GENOMIC DNA]</scope>
    <source>
        <strain evidence="12 13">DSM 29007</strain>
    </source>
</reference>
<comment type="similarity">
    <text evidence="9">Belongs to the Lhr helicase family. Lhr-Core subfamily.</text>
</comment>
<sequence length="837" mass="92568">MAATTTPRPRSPSAKGPLAPAERWFKARGWKPFPFQREVWDAYLAGDSGLIHAATGTGKTYAAWMGPVLEWMAEFPKGAPAKPPPPLRILWITPLRALAADTEAALLAPLTELGLPWTLQSRTGDTSAKIRSRQRTRLPTALVTTPESLALLLSRDDARTLFADLRAVIVDEWHELMGTKRGVQTELALARLRSWRPQMRTWGLSATIGNLDDAREALLGATPGRPPGRVVRGLVPKNIVVDALIPPRIERFPWAGHLGTQMLPQVVDAIEEGETAIVFTNTRSQTEIWYQALLEARPDWAGLIALHHGSLDRAKRDWVEDGLRSGKLRCVVATSSLDLGVDFSPVDRVLQIGSPKGVARLLQRAGRSGHRPGAVSRVTCVPTNVLELIEVAAARDGVEAIAVESRLPVERPLDLLAQHVVTVALGGGFLPDELLAEVRTTGAYAGLLDDEWRWVLDFVTRGGDALRAYPEFQRVVVDDETGRYLVRDKGVARRHRMSIGTIVSDASIAVQYLRGARLGTVEESFVARLNPGDRFVFAGKPLEFVRVRDMTAWVRRTTNTKGLIPRWMGARMPLSGELAASLRARLEEASRGEFRGPEMQAIRPILDVQARWSRIPRADELLIERVKTREGHHLFIFPFEGRLVHEGLAALFAYRISRLTPISFTFSMNDYGMELLSPEAAPLDAALKAGLLSAHNLLQDVPASLNATEMARRQFREIARVAGLVFQGFPHAGKSVKQLQASSGLFFDVFTRYDPGNLLVSQAHREVLERQLESSRLGRTLERLAAGNVVITNPKRTPPLAFPLLVDRTRNAVTSESVTDRVQRMKLVLEKYADTGK</sequence>
<keyword evidence="8" id="KW-0413">Isomerase</keyword>
<dbReference type="InterPro" id="IPR026362">
    <property type="entry name" value="DEXH_lig_assoc"/>
</dbReference>
<dbReference type="GO" id="GO:0016887">
    <property type="term" value="F:ATP hydrolysis activity"/>
    <property type="evidence" value="ECO:0007669"/>
    <property type="project" value="TreeGrafter"/>
</dbReference>
<dbReference type="SUPFAM" id="SSF52540">
    <property type="entry name" value="P-loop containing nucleoside triphosphate hydrolases"/>
    <property type="match status" value="1"/>
</dbReference>
<evidence type="ECO:0000256" key="4">
    <source>
        <dbReference type="ARBA" id="ARBA00022806"/>
    </source>
</evidence>
<dbReference type="GO" id="GO:0005524">
    <property type="term" value="F:ATP binding"/>
    <property type="evidence" value="ECO:0007669"/>
    <property type="project" value="UniProtKB-KW"/>
</dbReference>
<dbReference type="Proteomes" id="UP000582837">
    <property type="component" value="Unassembled WGS sequence"/>
</dbReference>
<evidence type="ECO:0000259" key="11">
    <source>
        <dbReference type="PROSITE" id="PS51194"/>
    </source>
</evidence>
<dbReference type="SMART" id="SM00490">
    <property type="entry name" value="HELICc"/>
    <property type="match status" value="1"/>
</dbReference>
<dbReference type="AlphaFoldDB" id="A0A841H2C2"/>
<feature type="domain" description="Helicase C-terminal" evidence="11">
    <location>
        <begin position="262"/>
        <end position="409"/>
    </location>
</feature>
<dbReference type="InterPro" id="IPR014001">
    <property type="entry name" value="Helicase_ATP-bd"/>
</dbReference>
<evidence type="ECO:0000256" key="9">
    <source>
        <dbReference type="ARBA" id="ARBA00093467"/>
    </source>
</evidence>
<evidence type="ECO:0000313" key="13">
    <source>
        <dbReference type="Proteomes" id="UP000582837"/>
    </source>
</evidence>
<dbReference type="InterPro" id="IPR017170">
    <property type="entry name" value="Lhr-like"/>
</dbReference>
<comment type="caution">
    <text evidence="12">The sequence shown here is derived from an EMBL/GenBank/DDBJ whole genome shotgun (WGS) entry which is preliminary data.</text>
</comment>
<dbReference type="GO" id="GO:0004386">
    <property type="term" value="F:helicase activity"/>
    <property type="evidence" value="ECO:0007669"/>
    <property type="project" value="UniProtKB-KW"/>
</dbReference>
<name>A0A841H2C2_9BACT</name>
<proteinExistence type="inferred from homology"/>
<dbReference type="InterPro" id="IPR011545">
    <property type="entry name" value="DEAD/DEAH_box_helicase_dom"/>
</dbReference>
<gene>
    <name evidence="12" type="ORF">HNQ61_003811</name>
</gene>